<evidence type="ECO:0000313" key="3">
    <source>
        <dbReference type="EMBL" id="ULP44127.1"/>
    </source>
</evidence>
<protein>
    <submittedName>
        <fullName evidence="3">CocE/NonD family hydrolase</fullName>
    </submittedName>
</protein>
<dbReference type="InterPro" id="IPR013736">
    <property type="entry name" value="Xaa-Pro_dipept_C"/>
</dbReference>
<dbReference type="Pfam" id="PF08530">
    <property type="entry name" value="PepX_C"/>
    <property type="match status" value="1"/>
</dbReference>
<feature type="domain" description="Xaa-Pro dipeptidyl-peptidase C-terminal" evidence="2">
    <location>
        <begin position="323"/>
        <end position="550"/>
    </location>
</feature>
<dbReference type="InterPro" id="IPR008979">
    <property type="entry name" value="Galactose-bd-like_sf"/>
</dbReference>
<dbReference type="InterPro" id="IPR000383">
    <property type="entry name" value="Xaa-Pro-like_dom"/>
</dbReference>
<dbReference type="RefSeq" id="WP_239722675.1">
    <property type="nucleotide sequence ID" value="NZ_CP092423.2"/>
</dbReference>
<proteinExistence type="predicted"/>
<organism evidence="3 4">
    <name type="scientific">Mycobacterium lentiflavum</name>
    <dbReference type="NCBI Taxonomy" id="141349"/>
    <lineage>
        <taxon>Bacteria</taxon>
        <taxon>Bacillati</taxon>
        <taxon>Actinomycetota</taxon>
        <taxon>Actinomycetes</taxon>
        <taxon>Mycobacteriales</taxon>
        <taxon>Mycobacteriaceae</taxon>
        <taxon>Mycobacterium</taxon>
        <taxon>Mycobacterium simiae complex</taxon>
    </lineage>
</organism>
<dbReference type="Proteomes" id="UP001055171">
    <property type="component" value="Chromosome"/>
</dbReference>
<dbReference type="Gene3D" id="2.60.120.260">
    <property type="entry name" value="Galactose-binding domain-like"/>
    <property type="match status" value="1"/>
</dbReference>
<keyword evidence="1 3" id="KW-0378">Hydrolase</keyword>
<dbReference type="SUPFAM" id="SSF49785">
    <property type="entry name" value="Galactose-binding domain-like"/>
    <property type="match status" value="1"/>
</dbReference>
<keyword evidence="4" id="KW-1185">Reference proteome</keyword>
<reference evidence="3" key="1">
    <citation type="submission" date="2022-08" db="EMBL/GenBank/DDBJ databases">
        <title>Complete genome sequence of 14 non-tuberculosis mycobacteria type-strains.</title>
        <authorList>
            <person name="Igarashi Y."/>
            <person name="Osugi A."/>
            <person name="Mitarai S."/>
        </authorList>
    </citation>
    <scope>NUCLEOTIDE SEQUENCE</scope>
    <source>
        <strain evidence="3">ATCC 51985</strain>
    </source>
</reference>
<dbReference type="GO" id="GO:0016787">
    <property type="term" value="F:hydrolase activity"/>
    <property type="evidence" value="ECO:0007669"/>
    <property type="project" value="UniProtKB-KW"/>
</dbReference>
<gene>
    <name evidence="3" type="ORF">MJO58_09415</name>
</gene>
<name>A0ABY3V3P4_MYCLN</name>
<dbReference type="InterPro" id="IPR029058">
    <property type="entry name" value="AB_hydrolase_fold"/>
</dbReference>
<dbReference type="InterPro" id="IPR005674">
    <property type="entry name" value="CocE/Ser_esterase"/>
</dbReference>
<dbReference type="EMBL" id="CP092423">
    <property type="protein sequence ID" value="ULP44127.1"/>
    <property type="molecule type" value="Genomic_DNA"/>
</dbReference>
<evidence type="ECO:0000259" key="2">
    <source>
        <dbReference type="SMART" id="SM00939"/>
    </source>
</evidence>
<dbReference type="SUPFAM" id="SSF53474">
    <property type="entry name" value="alpha/beta-Hydrolases"/>
    <property type="match status" value="1"/>
</dbReference>
<dbReference type="PANTHER" id="PTHR43056">
    <property type="entry name" value="PEPTIDASE S9 PROLYL OLIGOPEPTIDASE"/>
    <property type="match status" value="1"/>
</dbReference>
<dbReference type="PANTHER" id="PTHR43056:SF10">
    <property type="entry name" value="COCE_NOND FAMILY, PUTATIVE (AFU_ORTHOLOGUE AFUA_7G00600)-RELATED"/>
    <property type="match status" value="1"/>
</dbReference>
<evidence type="ECO:0000313" key="4">
    <source>
        <dbReference type="Proteomes" id="UP001055171"/>
    </source>
</evidence>
<dbReference type="Pfam" id="PF02129">
    <property type="entry name" value="Peptidase_S15"/>
    <property type="match status" value="1"/>
</dbReference>
<dbReference type="SMART" id="SM00939">
    <property type="entry name" value="PepX_C"/>
    <property type="match status" value="1"/>
</dbReference>
<sequence>MSMTSTRPAEPALHSLTEAGVNAAGRLLGLRPATTGYRVHRVEVPMRDGARLVADHYAPATSSPAGTVLVRGPYGRGFPFSLLFARPYAARGYHVVLQSVRGTFGSTGVFEPMVNEAADGADTVAWLVEQPWFTGSFATIGPSYLGFTQWAILQEPPPQLAAAVITAGPHDFADSVYGTGSFAVSDFLGWSDLVAHQEDPIRLVSGIRQARAPRRVAKAVAGAPFGASARRMLGAGAPWFESWVENPDPDHPFWQRLRFSSSLDRVQVPVLLLGGWQDIFVRQTMQQYGRLRRRGVDVALTIGPWTHTELLTKGLGTSLRETLDWLDTHLAGTASLGRPGRVRVCVTGQGWRNLPDWPPATSQRALYLRPGRYLDDTSPTDLPKLSPATFRYNPANPTPTIGGALLSPIGGYRDDSRLALRDDVLTFTSATLLHDLCVYGNPVVELAHRSNNPNVDLFVRVSEVFDIGAKGRSRNVSDGYRRLSAPAKTVKIELDPIAHRFRAGSRIRLLITGSWSPRYARNPGTGEPTLTARHLKPATHSIAYGRSRLLLPIGPLDLSANGVANPGGDVG</sequence>
<dbReference type="Gene3D" id="3.40.50.1820">
    <property type="entry name" value="alpha/beta hydrolase"/>
    <property type="match status" value="1"/>
</dbReference>
<dbReference type="Gene3D" id="1.10.3020.10">
    <property type="entry name" value="alpha-amino acid ester hydrolase ( Helical cap domain)"/>
    <property type="match status" value="1"/>
</dbReference>
<dbReference type="InterPro" id="IPR050585">
    <property type="entry name" value="Xaa-Pro_dipeptidyl-ppase/CocE"/>
</dbReference>
<evidence type="ECO:0000256" key="1">
    <source>
        <dbReference type="ARBA" id="ARBA00022801"/>
    </source>
</evidence>
<accession>A0ABY3V3P4</accession>
<dbReference type="NCBIfam" id="TIGR00976">
    <property type="entry name" value="CocE_NonD"/>
    <property type="match status" value="1"/>
</dbReference>